<keyword evidence="3" id="KW-1185">Reference proteome</keyword>
<feature type="domain" description="FRG" evidence="1">
    <location>
        <begin position="53"/>
        <end position="167"/>
    </location>
</feature>
<protein>
    <submittedName>
        <fullName evidence="2">FRG domain-containing protein</fullName>
    </submittedName>
</protein>
<dbReference type="Pfam" id="PF08867">
    <property type="entry name" value="FRG"/>
    <property type="match status" value="1"/>
</dbReference>
<dbReference type="EMBL" id="CAJNBJ010000017">
    <property type="protein sequence ID" value="CAE6768476.1"/>
    <property type="molecule type" value="Genomic_DNA"/>
</dbReference>
<proteinExistence type="predicted"/>
<organism evidence="2 3">
    <name type="scientific">Nitrospira defluvii</name>
    <dbReference type="NCBI Taxonomy" id="330214"/>
    <lineage>
        <taxon>Bacteria</taxon>
        <taxon>Pseudomonadati</taxon>
        <taxon>Nitrospirota</taxon>
        <taxon>Nitrospiria</taxon>
        <taxon>Nitrospirales</taxon>
        <taxon>Nitrospiraceae</taxon>
        <taxon>Nitrospira</taxon>
    </lineage>
</organism>
<evidence type="ECO:0000313" key="3">
    <source>
        <dbReference type="Proteomes" id="UP000675880"/>
    </source>
</evidence>
<accession>A0ABN7LV91</accession>
<evidence type="ECO:0000259" key="1">
    <source>
        <dbReference type="SMART" id="SM00901"/>
    </source>
</evidence>
<dbReference type="Proteomes" id="UP000675880">
    <property type="component" value="Unassembled WGS sequence"/>
</dbReference>
<comment type="caution">
    <text evidence="2">The sequence shown here is derived from an EMBL/GenBank/DDBJ whole genome shotgun (WGS) entry which is preliminary data.</text>
</comment>
<reference evidence="2 3" key="1">
    <citation type="submission" date="2021-02" db="EMBL/GenBank/DDBJ databases">
        <authorList>
            <person name="Han P."/>
        </authorList>
    </citation>
    <scope>NUCLEOTIDE SEQUENCE [LARGE SCALE GENOMIC DNA]</scope>
    <source>
        <strain evidence="2">Candidatus Nitrospira sp. ZN2</strain>
    </source>
</reference>
<gene>
    <name evidence="2" type="ORF">NSPZN2_40158</name>
</gene>
<dbReference type="SMART" id="SM00901">
    <property type="entry name" value="FRG"/>
    <property type="match status" value="1"/>
</dbReference>
<evidence type="ECO:0000313" key="2">
    <source>
        <dbReference type="EMBL" id="CAE6768476.1"/>
    </source>
</evidence>
<dbReference type="InterPro" id="IPR014966">
    <property type="entry name" value="FRG-dom"/>
</dbReference>
<dbReference type="RefSeq" id="WP_213043024.1">
    <property type="nucleotide sequence ID" value="NZ_CAJNBJ010000017.1"/>
</dbReference>
<sequence>METIGTQELWSFIDGKSEATTARISKIRKGAGHTVNSFLELASKVAELQFRNRDHVLLFGGQSADYRNKKGNSTLKPTLFRPLKKGNPNSNTLIQRFEALRDAEDDLACRYQQAGFLGAERLQRQHILRWAILQHYEVCRTPLLDITASLRVAASFASIDHKGEAFLFVLGVPNLSGAITASAEAGLQIVRLSSVCPPKAIRPHLQEGYLLGEYPEMSDFGRVQQYFQYEIDFGRRLVAKFRFEPKTFWKDDAFPMVTKKALYPSPQGDPFHKVVSAVKQSISYLRE</sequence>
<name>A0ABN7LV91_9BACT</name>